<evidence type="ECO:0000313" key="4">
    <source>
        <dbReference type="EMBL" id="KAF7723256.1"/>
    </source>
</evidence>
<feature type="domain" description="PH" evidence="2">
    <location>
        <begin position="311"/>
        <end position="410"/>
    </location>
</feature>
<evidence type="ECO:0000259" key="3">
    <source>
        <dbReference type="PROSITE" id="PS51263"/>
    </source>
</evidence>
<dbReference type="Pfam" id="PF00241">
    <property type="entry name" value="Cofilin_ADF"/>
    <property type="match status" value="1"/>
</dbReference>
<feature type="compositionally biased region" description="Acidic residues" evidence="1">
    <location>
        <begin position="204"/>
        <end position="216"/>
    </location>
</feature>
<dbReference type="EMBL" id="JABAYA010000158">
    <property type="protein sequence ID" value="KAF7723256.1"/>
    <property type="molecule type" value="Genomic_DNA"/>
</dbReference>
<protein>
    <submittedName>
        <fullName evidence="4">Uncharacterized protein</fullName>
    </submittedName>
</protein>
<dbReference type="AlphaFoldDB" id="A0A8H7BIR1"/>
<dbReference type="GO" id="GO:0030833">
    <property type="term" value="P:regulation of actin filament polymerization"/>
    <property type="evidence" value="ECO:0007669"/>
    <property type="project" value="TreeGrafter"/>
</dbReference>
<dbReference type="PANTHER" id="PTHR10829">
    <property type="entry name" value="CORTACTIN AND DREBRIN"/>
    <property type="match status" value="1"/>
</dbReference>
<comment type="caution">
    <text evidence="4">The sequence shown here is derived from an EMBL/GenBank/DDBJ whole genome shotgun (WGS) entry which is preliminary data.</text>
</comment>
<reference evidence="4" key="1">
    <citation type="submission" date="2020-01" db="EMBL/GenBank/DDBJ databases">
        <title>Genome Sequencing of Three Apophysomyces-Like Fungal Strains Confirms a Novel Fungal Genus in the Mucoromycota with divergent Burkholderia-like Endosymbiotic Bacteria.</title>
        <authorList>
            <person name="Stajich J.E."/>
            <person name="Macias A.M."/>
            <person name="Carter-House D."/>
            <person name="Lovett B."/>
            <person name="Kasson L.R."/>
            <person name="Berry K."/>
            <person name="Grigoriev I."/>
            <person name="Chang Y."/>
            <person name="Spatafora J."/>
            <person name="Kasson M.T."/>
        </authorList>
    </citation>
    <scope>NUCLEOTIDE SEQUENCE</scope>
    <source>
        <strain evidence="4">NRRL A-21654</strain>
    </source>
</reference>
<sequence>MCDLSDSRIIETYTAIVEGDATDWLILGYNDTRDVISLYSKGTRGLRQVDKITLWFYLMNDDNSEFRDNLSDEVLYGFVRVDDRFILITWVSEQVSGVRRARALVHSRSVAALLKLHQAQITASSLNDLSDANIRTRLKLGENQVPNRSRPNSLSNNKRASLSARRQSSSPTSTPDRTMSPSPVTDQEPTTEPESFVEASERLSDEDDERNEQENEEEKKRMEEEKRRIAEENRKRAEAEAEAKARAEAEAKQRAEAKARVEEEARARAEAEAKKKQAEEEARAEEERKKQAELEKQQLQRRLLEAEKNKDVVLAGFASVQPSNSPFWRRRYFLIRGKSLLLFRDELDKSPITVIDLGQVTRLSAIDAEEETFVPNAFVLNTQQDESYQMFADDKKDADTIMTALKTVIRAN</sequence>
<evidence type="ECO:0000259" key="2">
    <source>
        <dbReference type="PROSITE" id="PS50003"/>
    </source>
</evidence>
<keyword evidence="5" id="KW-1185">Reference proteome</keyword>
<dbReference type="SUPFAM" id="SSF50729">
    <property type="entry name" value="PH domain-like"/>
    <property type="match status" value="1"/>
</dbReference>
<dbReference type="OrthoDB" id="2123378at2759"/>
<dbReference type="Gene3D" id="2.30.29.30">
    <property type="entry name" value="Pleckstrin-homology domain (PH domain)/Phosphotyrosine-binding domain (PTB)"/>
    <property type="match status" value="1"/>
</dbReference>
<organism evidence="4 5">
    <name type="scientific">Apophysomyces ossiformis</name>
    <dbReference type="NCBI Taxonomy" id="679940"/>
    <lineage>
        <taxon>Eukaryota</taxon>
        <taxon>Fungi</taxon>
        <taxon>Fungi incertae sedis</taxon>
        <taxon>Mucoromycota</taxon>
        <taxon>Mucoromycotina</taxon>
        <taxon>Mucoromycetes</taxon>
        <taxon>Mucorales</taxon>
        <taxon>Mucorineae</taxon>
        <taxon>Mucoraceae</taxon>
        <taxon>Apophysomyces</taxon>
    </lineage>
</organism>
<dbReference type="PANTHER" id="PTHR10829:SF25">
    <property type="entry name" value="DREBRIN-LIKE PROTEIN"/>
    <property type="match status" value="1"/>
</dbReference>
<dbReference type="InterPro" id="IPR011993">
    <property type="entry name" value="PH-like_dom_sf"/>
</dbReference>
<evidence type="ECO:0000313" key="5">
    <source>
        <dbReference type="Proteomes" id="UP000605846"/>
    </source>
</evidence>
<dbReference type="Proteomes" id="UP000605846">
    <property type="component" value="Unassembled WGS sequence"/>
</dbReference>
<dbReference type="PROSITE" id="PS50003">
    <property type="entry name" value="PH_DOMAIN"/>
    <property type="match status" value="1"/>
</dbReference>
<dbReference type="Gene3D" id="3.40.20.10">
    <property type="entry name" value="Severin"/>
    <property type="match status" value="1"/>
</dbReference>
<dbReference type="InterPro" id="IPR029006">
    <property type="entry name" value="ADF-H/Gelsolin-like_dom_sf"/>
</dbReference>
<dbReference type="CDD" id="cd00821">
    <property type="entry name" value="PH"/>
    <property type="match status" value="1"/>
</dbReference>
<proteinExistence type="predicted"/>
<feature type="compositionally biased region" description="Basic and acidic residues" evidence="1">
    <location>
        <begin position="217"/>
        <end position="293"/>
    </location>
</feature>
<dbReference type="GO" id="GO:0030864">
    <property type="term" value="C:cortical actin cytoskeleton"/>
    <property type="evidence" value="ECO:0007669"/>
    <property type="project" value="TreeGrafter"/>
</dbReference>
<dbReference type="SUPFAM" id="SSF55753">
    <property type="entry name" value="Actin depolymerizing proteins"/>
    <property type="match status" value="1"/>
</dbReference>
<dbReference type="GO" id="GO:0051015">
    <property type="term" value="F:actin filament binding"/>
    <property type="evidence" value="ECO:0007669"/>
    <property type="project" value="TreeGrafter"/>
</dbReference>
<evidence type="ECO:0000256" key="1">
    <source>
        <dbReference type="SAM" id="MobiDB-lite"/>
    </source>
</evidence>
<dbReference type="InterPro" id="IPR001849">
    <property type="entry name" value="PH_domain"/>
</dbReference>
<feature type="region of interest" description="Disordered" evidence="1">
    <location>
        <begin position="140"/>
        <end position="293"/>
    </location>
</feature>
<dbReference type="GO" id="GO:0005884">
    <property type="term" value="C:actin filament"/>
    <property type="evidence" value="ECO:0007669"/>
    <property type="project" value="TreeGrafter"/>
</dbReference>
<name>A0A8H7BIR1_9FUNG</name>
<dbReference type="InterPro" id="IPR002108">
    <property type="entry name" value="ADF-H"/>
</dbReference>
<dbReference type="PROSITE" id="PS51263">
    <property type="entry name" value="ADF_H"/>
    <property type="match status" value="1"/>
</dbReference>
<dbReference type="SMART" id="SM00233">
    <property type="entry name" value="PH"/>
    <property type="match status" value="1"/>
</dbReference>
<feature type="compositionally biased region" description="Low complexity" evidence="1">
    <location>
        <begin position="146"/>
        <end position="183"/>
    </location>
</feature>
<feature type="domain" description="ADF-H" evidence="3">
    <location>
        <begin position="1"/>
        <end position="139"/>
    </location>
</feature>
<feature type="compositionally biased region" description="Polar residues" evidence="1">
    <location>
        <begin position="184"/>
        <end position="193"/>
    </location>
</feature>
<dbReference type="Pfam" id="PF00169">
    <property type="entry name" value="PH"/>
    <property type="match status" value="1"/>
</dbReference>
<accession>A0A8H7BIR1</accession>
<gene>
    <name evidence="4" type="ORF">EC973_002149</name>
</gene>